<dbReference type="EMBL" id="KE356560">
    <property type="protein sequence ID" value="ERG91746.1"/>
    <property type="molecule type" value="Genomic_DNA"/>
</dbReference>
<name>U1PHV5_9EURY</name>
<dbReference type="Proteomes" id="UP000030649">
    <property type="component" value="Unassembled WGS sequence"/>
</dbReference>
<sequence length="55" mass="6160">MGDSTTGGSLPQNSYIDVDTNKLVFLSRTQIRSPIQDSATRVTVEYRDKLKQTAR</sequence>
<reference evidence="1 2" key="1">
    <citation type="journal article" date="2013" name="PLoS ONE">
        <title>Assembly-driven community genomics of a hypersaline microbial ecosystem.</title>
        <authorList>
            <person name="Podell S."/>
            <person name="Ugalde J.A."/>
            <person name="Narasingarao P."/>
            <person name="Banfield J.F."/>
            <person name="Heidelberg K.B."/>
            <person name="Allen E.E."/>
        </authorList>
    </citation>
    <scope>NUCLEOTIDE SEQUENCE [LARGE SCALE GENOMIC DNA]</scope>
    <source>
        <strain evidence="2">J07HQW1</strain>
    </source>
</reference>
<organism evidence="1 2">
    <name type="scientific">Haloquadratum walsbyi J07HQW1</name>
    <dbReference type="NCBI Taxonomy" id="1238424"/>
    <lineage>
        <taxon>Archaea</taxon>
        <taxon>Methanobacteriati</taxon>
        <taxon>Methanobacteriota</taxon>
        <taxon>Stenosarchaea group</taxon>
        <taxon>Halobacteria</taxon>
        <taxon>Halobacteriales</taxon>
        <taxon>Haloferacaceae</taxon>
        <taxon>Haloquadratum</taxon>
    </lineage>
</organism>
<dbReference type="HOGENOM" id="CLU_3020908_0_0_2"/>
<accession>U1PHV5</accession>
<protein>
    <submittedName>
        <fullName evidence="1">Uncharacterized protein</fullName>
    </submittedName>
</protein>
<evidence type="ECO:0000313" key="2">
    <source>
        <dbReference type="Proteomes" id="UP000030649"/>
    </source>
</evidence>
<dbReference type="AlphaFoldDB" id="U1PHV5"/>
<evidence type="ECO:0000313" key="1">
    <source>
        <dbReference type="EMBL" id="ERG91746.1"/>
    </source>
</evidence>
<proteinExistence type="predicted"/>
<gene>
    <name evidence="1" type="ORF">J07HQW1_01780</name>
</gene>